<feature type="transmembrane region" description="Helical" evidence="1">
    <location>
        <begin position="430"/>
        <end position="450"/>
    </location>
</feature>
<dbReference type="EMBL" id="CAMXCT010001134">
    <property type="protein sequence ID" value="CAI3987104.1"/>
    <property type="molecule type" value="Genomic_DNA"/>
</dbReference>
<evidence type="ECO:0000256" key="1">
    <source>
        <dbReference type="SAM" id="Phobius"/>
    </source>
</evidence>
<dbReference type="EMBL" id="CAMXCT030001134">
    <property type="protein sequence ID" value="CAL4774416.1"/>
    <property type="molecule type" value="Genomic_DNA"/>
</dbReference>
<proteinExistence type="predicted"/>
<protein>
    <submittedName>
        <fullName evidence="3">60S ribosomal protein L22 1</fullName>
    </submittedName>
</protein>
<evidence type="ECO:0000313" key="3">
    <source>
        <dbReference type="EMBL" id="CAL4774416.1"/>
    </source>
</evidence>
<dbReference type="GO" id="GO:0005840">
    <property type="term" value="C:ribosome"/>
    <property type="evidence" value="ECO:0007669"/>
    <property type="project" value="UniProtKB-KW"/>
</dbReference>
<accession>A0A9P1C8R8</accession>
<evidence type="ECO:0000313" key="2">
    <source>
        <dbReference type="EMBL" id="CAI3987104.1"/>
    </source>
</evidence>
<keyword evidence="1" id="KW-0472">Membrane</keyword>
<dbReference type="EMBL" id="CAMXCT020001134">
    <property type="protein sequence ID" value="CAL1140479.1"/>
    <property type="molecule type" value="Genomic_DNA"/>
</dbReference>
<name>A0A9P1C8R8_9DINO</name>
<keyword evidence="1" id="KW-1133">Transmembrane helix</keyword>
<feature type="transmembrane region" description="Helical" evidence="1">
    <location>
        <begin position="398"/>
        <end position="418"/>
    </location>
</feature>
<feature type="transmembrane region" description="Helical" evidence="1">
    <location>
        <begin position="242"/>
        <end position="263"/>
    </location>
</feature>
<gene>
    <name evidence="2" type="ORF">C1SCF055_LOCUS14403</name>
</gene>
<organism evidence="2">
    <name type="scientific">Cladocopium goreaui</name>
    <dbReference type="NCBI Taxonomy" id="2562237"/>
    <lineage>
        <taxon>Eukaryota</taxon>
        <taxon>Sar</taxon>
        <taxon>Alveolata</taxon>
        <taxon>Dinophyceae</taxon>
        <taxon>Suessiales</taxon>
        <taxon>Symbiodiniaceae</taxon>
        <taxon>Cladocopium</taxon>
    </lineage>
</organism>
<dbReference type="AlphaFoldDB" id="A0A9P1C8R8"/>
<evidence type="ECO:0000313" key="4">
    <source>
        <dbReference type="Proteomes" id="UP001152797"/>
    </source>
</evidence>
<dbReference type="OrthoDB" id="429027at2759"/>
<keyword evidence="3" id="KW-0687">Ribonucleoprotein</keyword>
<feature type="transmembrane region" description="Helical" evidence="1">
    <location>
        <begin position="345"/>
        <end position="363"/>
    </location>
</feature>
<feature type="transmembrane region" description="Helical" evidence="1">
    <location>
        <begin position="69"/>
        <end position="93"/>
    </location>
</feature>
<feature type="transmembrane region" description="Helical" evidence="1">
    <location>
        <begin position="207"/>
        <end position="230"/>
    </location>
</feature>
<keyword evidence="4" id="KW-1185">Reference proteome</keyword>
<comment type="caution">
    <text evidence="2">The sequence shown here is derived from an EMBL/GenBank/DDBJ whole genome shotgun (WGS) entry which is preliminary data.</text>
</comment>
<reference evidence="2" key="1">
    <citation type="submission" date="2022-10" db="EMBL/GenBank/DDBJ databases">
        <authorList>
            <person name="Chen Y."/>
            <person name="Dougan E. K."/>
            <person name="Chan C."/>
            <person name="Rhodes N."/>
            <person name="Thang M."/>
        </authorList>
    </citation>
    <scope>NUCLEOTIDE SEQUENCE</scope>
</reference>
<keyword evidence="3" id="KW-0689">Ribosomal protein</keyword>
<feature type="transmembrane region" description="Helical" evidence="1">
    <location>
        <begin position="475"/>
        <end position="495"/>
    </location>
</feature>
<dbReference type="Proteomes" id="UP001152797">
    <property type="component" value="Unassembled WGS sequence"/>
</dbReference>
<reference evidence="3 4" key="2">
    <citation type="submission" date="2024-05" db="EMBL/GenBank/DDBJ databases">
        <authorList>
            <person name="Chen Y."/>
            <person name="Shah S."/>
            <person name="Dougan E. K."/>
            <person name="Thang M."/>
            <person name="Chan C."/>
        </authorList>
    </citation>
    <scope>NUCLEOTIDE SEQUENCE [LARGE SCALE GENOMIC DNA]</scope>
</reference>
<sequence length="694" mass="79280">MANLVSAMEPTSPEVMRAVKAWQALRCCGRGMQFHGDAYHESRQALKIKHFWSHSWQGNRRSKILTLLFLYNHEVAVMFATLGALLVSGLFAAKLLPGPNWEKHRDVWSTPRGYWAMLVGPVMYCAFLLFWRPQQQIFLDVMCINQKDSEQKFHGLLSMGAFLKYSDSLLVLWDPSYTHRLWCVFELAAFLHSHPAERKPQLLVRPLILGPCSVFLTLTMVVVVSALTWIPEQYNGTNPQYLVILWVSQAFMLLVALAGIISVTRRYFRAVDNLRMELRAFSIEQTECDCCKRNHVDPQGNPIPICDRQVLLRCITTWFGSLEAFEKMVQTDVLKYLLEDLSSKFFTYRHCVAATIPFLWAGLDASAGHVHYLDIYPTIEMELPSKKWRFSLDTALRIAGWWLGLVPVVFLFALRLSCAFRQNCGRVGDVLVTAFILLCTVAFAMAFVLLEQQKWTFELWARTELEVELVDLREALFLLISLLLAGLAFGCIGTYPRSFSSVEVQQPRDPRAEELEPAAGLDEHRLTQDFQFKRNTHTSDAIERIRCQLMKLRARMEGRRESDSDFSDGEMFPESPRKCWDVIVGEETCEDGDVNVEKDPGLKEDLESGKEDFNLEDAEVQVVMLTVKAMAEVAIVQAVTVFLVRAFLGNSFSDFVNAMHITIQERHIKDYLQHIAALGEEKLGTAFNTVWSII</sequence>
<keyword evidence="1" id="KW-0812">Transmembrane</keyword>
<feature type="transmembrane region" description="Helical" evidence="1">
    <location>
        <begin position="113"/>
        <end position="131"/>
    </location>
</feature>